<evidence type="ECO:0000313" key="3">
    <source>
        <dbReference type="Proteomes" id="UP000177953"/>
    </source>
</evidence>
<keyword evidence="1" id="KW-0812">Transmembrane</keyword>
<keyword evidence="1" id="KW-0472">Membrane</keyword>
<feature type="transmembrane region" description="Helical" evidence="1">
    <location>
        <begin position="268"/>
        <end position="292"/>
    </location>
</feature>
<dbReference type="EMBL" id="MFPU01000060">
    <property type="protein sequence ID" value="OGH69174.1"/>
    <property type="molecule type" value="Genomic_DNA"/>
</dbReference>
<gene>
    <name evidence="2" type="ORF">A2754_01125</name>
</gene>
<organism evidence="2 3">
    <name type="scientific">Candidatus Magasanikbacteria bacterium RIFCSPHIGHO2_01_FULL_47_8</name>
    <dbReference type="NCBI Taxonomy" id="1798673"/>
    <lineage>
        <taxon>Bacteria</taxon>
        <taxon>Candidatus Magasanikiibacteriota</taxon>
    </lineage>
</organism>
<reference evidence="2 3" key="1">
    <citation type="journal article" date="2016" name="Nat. Commun.">
        <title>Thousands of microbial genomes shed light on interconnected biogeochemical processes in an aquifer system.</title>
        <authorList>
            <person name="Anantharaman K."/>
            <person name="Brown C.T."/>
            <person name="Hug L.A."/>
            <person name="Sharon I."/>
            <person name="Castelle C.J."/>
            <person name="Probst A.J."/>
            <person name="Thomas B.C."/>
            <person name="Singh A."/>
            <person name="Wilkins M.J."/>
            <person name="Karaoz U."/>
            <person name="Brodie E.L."/>
            <person name="Williams K.H."/>
            <person name="Hubbard S.S."/>
            <person name="Banfield J.F."/>
        </authorList>
    </citation>
    <scope>NUCLEOTIDE SEQUENCE [LARGE SCALE GENOMIC DNA]</scope>
</reference>
<feature type="transmembrane region" description="Helical" evidence="1">
    <location>
        <begin position="241"/>
        <end position="261"/>
    </location>
</feature>
<accession>A0A1F6MC30</accession>
<feature type="transmembrane region" description="Helical" evidence="1">
    <location>
        <begin position="134"/>
        <end position="154"/>
    </location>
</feature>
<feature type="transmembrane region" description="Helical" evidence="1">
    <location>
        <begin position="160"/>
        <end position="190"/>
    </location>
</feature>
<feature type="transmembrane region" description="Helical" evidence="1">
    <location>
        <begin position="73"/>
        <end position="101"/>
    </location>
</feature>
<feature type="transmembrane region" description="Helical" evidence="1">
    <location>
        <begin position="22"/>
        <end position="49"/>
    </location>
</feature>
<proteinExistence type="predicted"/>
<evidence type="ECO:0000256" key="1">
    <source>
        <dbReference type="SAM" id="Phobius"/>
    </source>
</evidence>
<keyword evidence="1" id="KW-1133">Transmembrane helix</keyword>
<sequence length="312" mass="34114">MLEPTYRQALTQAWHLVWRNKILWVFGLLSVLIGPFGINNFVGQLAAFISRPPVFLNYPRLFLVLLQGKGAPWMAWMLVLALMLVVLVVFVAVASQGALIAAAADGFKKKTVPNFEKAWHKGAKHFWRLLFLNLLRKAALGIILFAVALLLVRLPETKPGFAAAIGVLSLGMLLALAIVAVGIYSAGYIVEDQKGLWVSVRKGCSLFSHHLLVSAELSILLVVFDILVMAGAVIISTLALVPLFILTIVAGFSGVTGLIAVGAVISSLVFVILIALVGAVYNAFITSAWIYLFMKMHREGVMSRILHWLTRR</sequence>
<evidence type="ECO:0000313" key="2">
    <source>
        <dbReference type="EMBL" id="OGH69174.1"/>
    </source>
</evidence>
<dbReference type="Proteomes" id="UP000177953">
    <property type="component" value="Unassembled WGS sequence"/>
</dbReference>
<dbReference type="AlphaFoldDB" id="A0A1F6MC30"/>
<feature type="transmembrane region" description="Helical" evidence="1">
    <location>
        <begin position="211"/>
        <end position="235"/>
    </location>
</feature>
<evidence type="ECO:0008006" key="4">
    <source>
        <dbReference type="Google" id="ProtNLM"/>
    </source>
</evidence>
<name>A0A1F6MC30_9BACT</name>
<comment type="caution">
    <text evidence="2">The sequence shown here is derived from an EMBL/GenBank/DDBJ whole genome shotgun (WGS) entry which is preliminary data.</text>
</comment>
<protein>
    <recommendedName>
        <fullName evidence="4">Glycerophosphoryl diester phosphodiesterase membrane domain-containing protein</fullName>
    </recommendedName>
</protein>